<dbReference type="Pfam" id="PF18907">
    <property type="entry name" value="DUF5662"/>
    <property type="match status" value="1"/>
</dbReference>
<protein>
    <submittedName>
        <fullName evidence="1">Uncharacterized protein</fullName>
    </submittedName>
</protein>
<proteinExistence type="predicted"/>
<sequence length="134" mass="16144">MTECAREGLIWRGLAHDWDKFLPSQFVPCVNYYYGRKDKESFDQAWNCHKARSKHHWQYWLLPDGSAREVEYPYNVEMFCDWVGAGKARGKPSPKNDRYFEVRNFYRKKKEKMVLHENTRKWVENKLFGSTGIK</sequence>
<organism evidence="1 2">
    <name type="scientific">Candidatus Portnoybacteria bacterium CG11_big_fil_rev_8_21_14_0_20_44_10</name>
    <dbReference type="NCBI Taxonomy" id="1974818"/>
    <lineage>
        <taxon>Bacteria</taxon>
        <taxon>Candidatus Portnoyibacteriota</taxon>
    </lineage>
</organism>
<evidence type="ECO:0000313" key="1">
    <source>
        <dbReference type="EMBL" id="PIQ74164.1"/>
    </source>
</evidence>
<evidence type="ECO:0000313" key="2">
    <source>
        <dbReference type="Proteomes" id="UP000231550"/>
    </source>
</evidence>
<comment type="caution">
    <text evidence="1">The sequence shown here is derived from an EMBL/GenBank/DDBJ whole genome shotgun (WGS) entry which is preliminary data.</text>
</comment>
<dbReference type="Proteomes" id="UP000231550">
    <property type="component" value="Unassembled WGS sequence"/>
</dbReference>
<accession>A0A2H0KRY0</accession>
<gene>
    <name evidence="1" type="ORF">COV85_03585</name>
</gene>
<dbReference type="AlphaFoldDB" id="A0A2H0KRY0"/>
<name>A0A2H0KRY0_9BACT</name>
<dbReference type="InterPro" id="IPR043721">
    <property type="entry name" value="DUF5662"/>
</dbReference>
<reference evidence="1 2" key="1">
    <citation type="submission" date="2017-09" db="EMBL/GenBank/DDBJ databases">
        <title>Depth-based differentiation of microbial function through sediment-hosted aquifers and enrichment of novel symbionts in the deep terrestrial subsurface.</title>
        <authorList>
            <person name="Probst A.J."/>
            <person name="Ladd B."/>
            <person name="Jarett J.K."/>
            <person name="Geller-Mcgrath D.E."/>
            <person name="Sieber C.M."/>
            <person name="Emerson J.B."/>
            <person name="Anantharaman K."/>
            <person name="Thomas B.C."/>
            <person name="Malmstrom R."/>
            <person name="Stieglmeier M."/>
            <person name="Klingl A."/>
            <person name="Woyke T."/>
            <person name="Ryan C.M."/>
            <person name="Banfield J.F."/>
        </authorList>
    </citation>
    <scope>NUCLEOTIDE SEQUENCE [LARGE SCALE GENOMIC DNA]</scope>
    <source>
        <strain evidence="1">CG11_big_fil_rev_8_21_14_0_20_44_10</strain>
    </source>
</reference>
<dbReference type="EMBL" id="PCVN01000092">
    <property type="protein sequence ID" value="PIQ74164.1"/>
    <property type="molecule type" value="Genomic_DNA"/>
</dbReference>